<name>A0ABW8G8H8_9GAMM</name>
<dbReference type="InterPro" id="IPR005587">
    <property type="entry name" value="UPF0304_YfbU"/>
</dbReference>
<dbReference type="EMBL" id="JBIXLL010000003">
    <property type="protein sequence ID" value="MFJ5428982.1"/>
    <property type="molecule type" value="Genomic_DNA"/>
</dbReference>
<accession>A0ABW8G8H8</accession>
<gene>
    <name evidence="1" type="ORF">ACIPUP_07430</name>
</gene>
<keyword evidence="2" id="KW-1185">Reference proteome</keyword>
<dbReference type="InterPro" id="IPR023146">
    <property type="entry name" value="YfbU_alpha-helical_sf"/>
</dbReference>
<organism evidence="1 2">
    <name type="scientific">Pectobacterium actinidiae</name>
    <dbReference type="NCBI Taxonomy" id="1507808"/>
    <lineage>
        <taxon>Bacteria</taxon>
        <taxon>Pseudomonadati</taxon>
        <taxon>Pseudomonadota</taxon>
        <taxon>Gammaproteobacteria</taxon>
        <taxon>Enterobacterales</taxon>
        <taxon>Pectobacteriaceae</taxon>
        <taxon>Pectobacterium</taxon>
    </lineage>
</organism>
<dbReference type="RefSeq" id="WP_400395155.1">
    <property type="nucleotide sequence ID" value="NZ_JBIXLL010000003.1"/>
</dbReference>
<comment type="caution">
    <text evidence="1">The sequence shown here is derived from an EMBL/GenBank/DDBJ whole genome shotgun (WGS) entry which is preliminary data.</text>
</comment>
<dbReference type="Gene3D" id="1.10.3190.10">
    <property type="entry name" value="yfbu gene product, domain 2"/>
    <property type="match status" value="1"/>
</dbReference>
<evidence type="ECO:0000313" key="1">
    <source>
        <dbReference type="EMBL" id="MFJ5428982.1"/>
    </source>
</evidence>
<proteinExistence type="predicted"/>
<sequence length="185" mass="21573">MKYSQQEKLQVMMLCEIYRALDIKNSFDPDLIEQAVSTDQYWALDWEYSGISSGEETPHDVKLFVDTYDMYDILKYTYDRFSDEDKTEVSGAISHFNEKHSLSFPGFDGNNETQYLTIGSLLKTMGRFTGKEDLTKNSHMRSVEIYQRMLEVFLPARANQWTHNVGITKDAFINTLNARIHPENR</sequence>
<dbReference type="Pfam" id="PF03887">
    <property type="entry name" value="YfbU"/>
    <property type="match status" value="1"/>
</dbReference>
<reference evidence="1 2" key="1">
    <citation type="submission" date="2024-10" db="EMBL/GenBank/DDBJ databases">
        <authorList>
            <person name="Lu C.-H."/>
        </authorList>
    </citation>
    <scope>NUCLEOTIDE SEQUENCE [LARGE SCALE GENOMIC DNA]</scope>
    <source>
        <strain evidence="1 2">22ZTDG03-2</strain>
    </source>
</reference>
<dbReference type="SUPFAM" id="SSF116960">
    <property type="entry name" value="YfbU-like"/>
    <property type="match status" value="1"/>
</dbReference>
<evidence type="ECO:0000313" key="2">
    <source>
        <dbReference type="Proteomes" id="UP001617689"/>
    </source>
</evidence>
<protein>
    <submittedName>
        <fullName evidence="1">YfbU family protein</fullName>
    </submittedName>
</protein>
<dbReference type="Proteomes" id="UP001617689">
    <property type="component" value="Unassembled WGS sequence"/>
</dbReference>